<feature type="domain" description="DUF7136" evidence="1">
    <location>
        <begin position="21"/>
        <end position="214"/>
    </location>
</feature>
<name>A0A5N6YQ66_9EURO</name>
<dbReference type="Proteomes" id="UP000325558">
    <property type="component" value="Unassembled WGS sequence"/>
</dbReference>
<dbReference type="Pfam" id="PF23584">
    <property type="entry name" value="DUF7136"/>
    <property type="match status" value="1"/>
</dbReference>
<dbReference type="AlphaFoldDB" id="A0A5N6YQ66"/>
<dbReference type="EMBL" id="ML737119">
    <property type="protein sequence ID" value="KAE8345670.1"/>
    <property type="molecule type" value="Genomic_DNA"/>
</dbReference>
<evidence type="ECO:0000313" key="2">
    <source>
        <dbReference type="EMBL" id="KAE8345670.1"/>
    </source>
</evidence>
<accession>A0A5N6YQ66</accession>
<dbReference type="OrthoDB" id="4490227at2759"/>
<protein>
    <recommendedName>
        <fullName evidence="1">DUF7136 domain-containing protein</fullName>
    </recommendedName>
</protein>
<organism evidence="2">
    <name type="scientific">Aspergillus arachidicola</name>
    <dbReference type="NCBI Taxonomy" id="656916"/>
    <lineage>
        <taxon>Eukaryota</taxon>
        <taxon>Fungi</taxon>
        <taxon>Dikarya</taxon>
        <taxon>Ascomycota</taxon>
        <taxon>Pezizomycotina</taxon>
        <taxon>Eurotiomycetes</taxon>
        <taxon>Eurotiomycetidae</taxon>
        <taxon>Eurotiales</taxon>
        <taxon>Aspergillaceae</taxon>
        <taxon>Aspergillus</taxon>
        <taxon>Aspergillus subgen. Circumdati</taxon>
    </lineage>
</organism>
<gene>
    <name evidence="2" type="ORF">BDV24DRAFT_159530</name>
</gene>
<reference evidence="2" key="1">
    <citation type="submission" date="2019-04" db="EMBL/GenBank/DDBJ databases">
        <title>Friends and foes A comparative genomics study of 23 Aspergillus species from section Flavi.</title>
        <authorList>
            <consortium name="DOE Joint Genome Institute"/>
            <person name="Kjaerbolling I."/>
            <person name="Vesth T."/>
            <person name="Frisvad J.C."/>
            <person name="Nybo J.L."/>
            <person name="Theobald S."/>
            <person name="Kildgaard S."/>
            <person name="Isbrandt T."/>
            <person name="Kuo A."/>
            <person name="Sato A."/>
            <person name="Lyhne E.K."/>
            <person name="Kogle M.E."/>
            <person name="Wiebenga A."/>
            <person name="Kun R.S."/>
            <person name="Lubbers R.J."/>
            <person name="Makela M.R."/>
            <person name="Barry K."/>
            <person name="Chovatia M."/>
            <person name="Clum A."/>
            <person name="Daum C."/>
            <person name="Haridas S."/>
            <person name="He G."/>
            <person name="LaButti K."/>
            <person name="Lipzen A."/>
            <person name="Mondo S."/>
            <person name="Riley R."/>
            <person name="Salamov A."/>
            <person name="Simmons B.A."/>
            <person name="Magnuson J.K."/>
            <person name="Henrissat B."/>
            <person name="Mortensen U.H."/>
            <person name="Larsen T.O."/>
            <person name="Devries R.P."/>
            <person name="Grigoriev I.V."/>
            <person name="Machida M."/>
            <person name="Baker S.E."/>
            <person name="Andersen M.R."/>
        </authorList>
    </citation>
    <scope>NUCLEOTIDE SEQUENCE</scope>
    <source>
        <strain evidence="2">CBS 117612</strain>
    </source>
</reference>
<proteinExistence type="predicted"/>
<dbReference type="InterPro" id="IPR055560">
    <property type="entry name" value="DUF7136"/>
</dbReference>
<sequence length="262" mass="27880">MAGGADAANDNNNNTNVAGPNGVMEFDLVFPRNETYAPTQYFPLVLAARDSSAAWPSGMILSMTIWPDSEDTPPWDSRINFPAKGHTSGAPPSDPYFAIAGTNLTNGTEDGFTVIWSVLLQETCREDDSNTESFSSDEYNVRFTTKLDAPLPDIEEAVSACSESSLALTPSAWLREGVCPVLDSGLVTPAAAEPCGLKPLAQELAANVFTAMLDLMECSEGTWQTIQQPCLAKEESIGMPRRGSGPGLVWAAVLATVASLLL</sequence>
<evidence type="ECO:0000259" key="1">
    <source>
        <dbReference type="Pfam" id="PF23584"/>
    </source>
</evidence>